<reference evidence="6 7" key="1">
    <citation type="journal article" date="2009" name="Stand. Genomic Sci.">
        <title>Complete genome sequence of Halorhabdus utahensis type strain (AX-2).</title>
        <authorList>
            <person name="Anderson I."/>
            <person name="Tindall B.J."/>
            <person name="Pomrenke H."/>
            <person name="Goker M."/>
            <person name="Lapidus A."/>
            <person name="Nolan M."/>
            <person name="Copeland A."/>
            <person name="Glavina Del Rio T."/>
            <person name="Chen F."/>
            <person name="Tice H."/>
            <person name="Cheng J.F."/>
            <person name="Lucas S."/>
            <person name="Chertkov O."/>
            <person name="Bruce D."/>
            <person name="Brettin T."/>
            <person name="Detter J.C."/>
            <person name="Han C."/>
            <person name="Goodwin L."/>
            <person name="Land M."/>
            <person name="Hauser L."/>
            <person name="Chang Y.J."/>
            <person name="Jeffries C.D."/>
            <person name="Pitluck S."/>
            <person name="Pati A."/>
            <person name="Mavromatis K."/>
            <person name="Ivanova N."/>
            <person name="Ovchinnikova G."/>
            <person name="Chen A."/>
            <person name="Palaniappan K."/>
            <person name="Chain P."/>
            <person name="Rohde M."/>
            <person name="Bristow J."/>
            <person name="Eisen J.A."/>
            <person name="Markowitz V."/>
            <person name="Hugenholtz P."/>
            <person name="Kyrpides N.C."/>
            <person name="Klenk H.P."/>
        </authorList>
    </citation>
    <scope>NUCLEOTIDE SEQUENCE [LARGE SCALE GENOMIC DNA]</scope>
    <source>
        <strain evidence="7">DSM 12940 / JCM 11049 / AX-2</strain>
    </source>
</reference>
<dbReference type="OrthoDB" id="116882at2157"/>
<dbReference type="PANTHER" id="PTHR37469">
    <property type="entry name" value="CELLOBIONIC ACID PHOSPHORYLASE-RELATED"/>
    <property type="match status" value="1"/>
</dbReference>
<dbReference type="InterPro" id="IPR052047">
    <property type="entry name" value="GH94_Enzymes"/>
</dbReference>
<dbReference type="SMART" id="SM01068">
    <property type="entry name" value="CBM_X"/>
    <property type="match status" value="1"/>
</dbReference>
<organism evidence="6 7">
    <name type="scientific">Halorhabdus utahensis (strain DSM 12940 / JCM 11049 / AX-2)</name>
    <dbReference type="NCBI Taxonomy" id="519442"/>
    <lineage>
        <taxon>Archaea</taxon>
        <taxon>Methanobacteriati</taxon>
        <taxon>Methanobacteriota</taxon>
        <taxon>Stenosarchaea group</taxon>
        <taxon>Halobacteria</taxon>
        <taxon>Halobacteriales</taxon>
        <taxon>Haloarculaceae</taxon>
        <taxon>Halorhabdus</taxon>
    </lineage>
</organism>
<dbReference type="GO" id="GO:0030246">
    <property type="term" value="F:carbohydrate binding"/>
    <property type="evidence" value="ECO:0007669"/>
    <property type="project" value="InterPro"/>
</dbReference>
<evidence type="ECO:0000256" key="2">
    <source>
        <dbReference type="ARBA" id="ARBA00022679"/>
    </source>
</evidence>
<dbReference type="InterPro" id="IPR010383">
    <property type="entry name" value="Glyco_hydrolase_94_b-supersand"/>
</dbReference>
<dbReference type="Pfam" id="PF03633">
    <property type="entry name" value="Glyco_hydro_65C"/>
    <property type="match status" value="1"/>
</dbReference>
<evidence type="ECO:0000259" key="3">
    <source>
        <dbReference type="Pfam" id="PF03633"/>
    </source>
</evidence>
<keyword evidence="1" id="KW-0328">Glycosyltransferase</keyword>
<keyword evidence="2 6" id="KW-0808">Transferase</keyword>
<dbReference type="AlphaFoldDB" id="C7NND9"/>
<gene>
    <name evidence="6" type="ordered locus">Huta_1363</name>
</gene>
<dbReference type="Pfam" id="PF17167">
    <property type="entry name" value="Glyco_hydro_94"/>
    <property type="match status" value="1"/>
</dbReference>
<dbReference type="InterPro" id="IPR005194">
    <property type="entry name" value="Glyco_hydro_65_C"/>
</dbReference>
<evidence type="ECO:0000313" key="7">
    <source>
        <dbReference type="Proteomes" id="UP000002071"/>
    </source>
</evidence>
<dbReference type="Gene3D" id="1.50.10.10">
    <property type="match status" value="1"/>
</dbReference>
<dbReference type="PANTHER" id="PTHR37469:SF2">
    <property type="entry name" value="CELLOBIONIC ACID PHOSPHORYLASE"/>
    <property type="match status" value="1"/>
</dbReference>
<dbReference type="Gene3D" id="2.60.420.10">
    <property type="entry name" value="Maltose phosphorylase, domain 3"/>
    <property type="match status" value="1"/>
</dbReference>
<sequence length="815" mass="92052">MKYGHFDDDAREYVITEPETPRPWINYIGRQDYVGMISNTGGGYSFYQDPRYRRLVRYRYNNAPRNVGGRGLYLRDAETGEYFSPTWQPARVDLDDYECRHGLGYTTIRGEKDDIAAEVTYFVPPGEDLEAWRVTVENDSNESRSLQLFSLVEFCLWDAMDDISNYQRNYNTGEVEVEDSVIYQKTEYRERRNHFAYFACSADIDGFDTQRDAFLGNYEGFDEPAVLEAGEATDSIATGWAPIGSHQVDMELEPGESEEIVFLLGYHENPEDEKFEEPGVVNKEYVEPTIGKYCDPAALDDAFDELTEFWEGQLSALQVETPDPETDRMVNTWNAYQNTVTMNLARSASMYETGLTRGIGFRDSLQDQLAVLHQFPDRARQRILNLAKIQLKDGGAYHQYTPLTGEGNGDIGGGFNDDPMWLVMSTAAYVKETGDTSILDEEIVFENEPGTEAPLAEHLQRAVEYVRERRGPHDLPLIGHADWNDCLNLNCFSENPDESFQTAEHDVEEERAESVFIGGQFVYALQELAELAEQTDILPESAEEYQGYADEMAEAVADAGWDGEWFRRAYDHYSDPIGSSENDEGQIFVESNGMCGMAGIGRDEGKVQDAMDSVRERLATEHGIVLHQPAFTEYDKRYGEITSYPPGYKENGSVFCHTNPWIMITEAKLGNGERAYEYYKRICPAAREDISDTHTTEPYVYAQTIAGPDAPTTGEAKNSWLTGTAAWNYVAITQHILGVRPDHDGLVVDPAIPADWDEYEVHREFRGATYEITVENPNNVESGVDRVEVDGEEIDGQTIPDLGDGKTHDVRVVMG</sequence>
<dbReference type="InterPro" id="IPR012341">
    <property type="entry name" value="6hp_glycosidase-like_sf"/>
</dbReference>
<dbReference type="InterPro" id="IPR033432">
    <property type="entry name" value="GH94_catalytic"/>
</dbReference>
<feature type="domain" description="Glycoside hydrolase family 65 C-terminal" evidence="3">
    <location>
        <begin position="740"/>
        <end position="780"/>
    </location>
</feature>
<evidence type="ECO:0000259" key="4">
    <source>
        <dbReference type="Pfam" id="PF06165"/>
    </source>
</evidence>
<dbReference type="InterPro" id="IPR037018">
    <property type="entry name" value="GH65_N"/>
</dbReference>
<dbReference type="InterPro" id="IPR008928">
    <property type="entry name" value="6-hairpin_glycosidase_sf"/>
</dbReference>
<dbReference type="EMBL" id="CP001687">
    <property type="protein sequence ID" value="ACV11539.1"/>
    <property type="molecule type" value="Genomic_DNA"/>
</dbReference>
<dbReference type="InterPro" id="IPR011013">
    <property type="entry name" value="Gal_mutarotase_sf_dom"/>
</dbReference>
<feature type="domain" description="Glycosyl hydrolase 94 supersandwich" evidence="4">
    <location>
        <begin position="11"/>
        <end position="272"/>
    </location>
</feature>
<dbReference type="CAZy" id="GH94">
    <property type="family name" value="Glycoside Hydrolase Family 94"/>
</dbReference>
<accession>C7NND9</accession>
<dbReference type="SUPFAM" id="SSF48208">
    <property type="entry name" value="Six-hairpin glycosidases"/>
    <property type="match status" value="1"/>
</dbReference>
<proteinExistence type="predicted"/>
<dbReference type="Pfam" id="PF06165">
    <property type="entry name" value="GH94_b-supersand"/>
    <property type="match status" value="1"/>
</dbReference>
<dbReference type="RefSeq" id="WP_015789113.1">
    <property type="nucleotide sequence ID" value="NC_013158.1"/>
</dbReference>
<dbReference type="GO" id="GO:0016757">
    <property type="term" value="F:glycosyltransferase activity"/>
    <property type="evidence" value="ECO:0007669"/>
    <property type="project" value="UniProtKB-KW"/>
</dbReference>
<keyword evidence="7" id="KW-1185">Reference proteome</keyword>
<dbReference type="STRING" id="519442.Huta_1363"/>
<name>C7NND9_HALUD</name>
<evidence type="ECO:0000313" key="6">
    <source>
        <dbReference type="EMBL" id="ACV11539.1"/>
    </source>
</evidence>
<evidence type="ECO:0000256" key="1">
    <source>
        <dbReference type="ARBA" id="ARBA00022676"/>
    </source>
</evidence>
<protein>
    <submittedName>
        <fullName evidence="6">Glycosyltransferase 36</fullName>
    </submittedName>
</protein>
<dbReference type="KEGG" id="hut:Huta_1363"/>
<feature type="domain" description="Glycosyl hydrolase 94 catalytic" evidence="5">
    <location>
        <begin position="309"/>
        <end position="738"/>
    </location>
</feature>
<dbReference type="GO" id="GO:0005975">
    <property type="term" value="P:carbohydrate metabolic process"/>
    <property type="evidence" value="ECO:0007669"/>
    <property type="project" value="InterPro"/>
</dbReference>
<dbReference type="Gene3D" id="2.70.98.40">
    <property type="entry name" value="Glycoside hydrolase, family 65, N-terminal domain"/>
    <property type="match status" value="1"/>
</dbReference>
<dbReference type="eggNOG" id="arCOG03285">
    <property type="taxonomic scope" value="Archaea"/>
</dbReference>
<dbReference type="Proteomes" id="UP000002071">
    <property type="component" value="Chromosome"/>
</dbReference>
<dbReference type="Gene3D" id="1.20.890.20">
    <property type="entry name" value="mpn423 like domain"/>
    <property type="match status" value="1"/>
</dbReference>
<evidence type="ECO:0000259" key="5">
    <source>
        <dbReference type="Pfam" id="PF17167"/>
    </source>
</evidence>
<dbReference type="SUPFAM" id="SSF74650">
    <property type="entry name" value="Galactose mutarotase-like"/>
    <property type="match status" value="1"/>
</dbReference>
<dbReference type="GeneID" id="8383642"/>
<dbReference type="HOGENOM" id="CLU_019054_0_0_2"/>